<gene>
    <name evidence="2" type="ORF">ECRASSUSDP1_LOCUS11125</name>
</gene>
<feature type="coiled-coil region" evidence="1">
    <location>
        <begin position="111"/>
        <end position="200"/>
    </location>
</feature>
<reference evidence="2" key="1">
    <citation type="submission" date="2023-07" db="EMBL/GenBank/DDBJ databases">
        <authorList>
            <consortium name="AG Swart"/>
            <person name="Singh M."/>
            <person name="Singh A."/>
            <person name="Seah K."/>
            <person name="Emmerich C."/>
        </authorList>
    </citation>
    <scope>NUCLEOTIDE SEQUENCE</scope>
    <source>
        <strain evidence="2">DP1</strain>
    </source>
</reference>
<evidence type="ECO:0000256" key="1">
    <source>
        <dbReference type="SAM" id="Coils"/>
    </source>
</evidence>
<comment type="caution">
    <text evidence="2">The sequence shown here is derived from an EMBL/GenBank/DDBJ whole genome shotgun (WGS) entry which is preliminary data.</text>
</comment>
<accession>A0AAD1XFP5</accession>
<dbReference type="PANTHER" id="PTHR40515:SF1">
    <property type="entry name" value="CILIA- AND FLAGELLA-ASSOCIATED PROTEIN 157"/>
    <property type="match status" value="1"/>
</dbReference>
<proteinExistence type="predicted"/>
<dbReference type="AlphaFoldDB" id="A0AAD1XFP5"/>
<dbReference type="PANTHER" id="PTHR40515">
    <property type="entry name" value="CILIA- AND FLAGELLA-ASSOCIATED PROTEIN 157"/>
    <property type="match status" value="1"/>
</dbReference>
<protein>
    <submittedName>
        <fullName evidence="2">Uncharacterized protein</fullName>
    </submittedName>
</protein>
<dbReference type="EMBL" id="CAMPGE010010979">
    <property type="protein sequence ID" value="CAI2369821.1"/>
    <property type="molecule type" value="Genomic_DNA"/>
</dbReference>
<dbReference type="Proteomes" id="UP001295684">
    <property type="component" value="Unassembled WGS sequence"/>
</dbReference>
<evidence type="ECO:0000313" key="3">
    <source>
        <dbReference type="Proteomes" id="UP001295684"/>
    </source>
</evidence>
<keyword evidence="1" id="KW-0175">Coiled coil</keyword>
<evidence type="ECO:0000313" key="2">
    <source>
        <dbReference type="EMBL" id="CAI2369821.1"/>
    </source>
</evidence>
<name>A0AAD1XFP5_EUPCR</name>
<keyword evidence="3" id="KW-1185">Reference proteome</keyword>
<organism evidence="2 3">
    <name type="scientific">Euplotes crassus</name>
    <dbReference type="NCBI Taxonomy" id="5936"/>
    <lineage>
        <taxon>Eukaryota</taxon>
        <taxon>Sar</taxon>
        <taxon>Alveolata</taxon>
        <taxon>Ciliophora</taxon>
        <taxon>Intramacronucleata</taxon>
        <taxon>Spirotrichea</taxon>
        <taxon>Hypotrichia</taxon>
        <taxon>Euplotida</taxon>
        <taxon>Euplotidae</taxon>
        <taxon>Moneuplotes</taxon>
    </lineage>
</organism>
<sequence length="393" mass="46348">MNKSQHQDSLKTERMHSNISLIGNINHRESLMALKMNKSSESAFITSVPKLSYGLSTSKNYGFGYPIDEREEQREVVPEEIMKTYEKLQEFIRNMEGKISGAIRVNEEDFCIAFKRRMKEIKAMVRELREKCTQDWLKIKEEQRMKTLTEQRNFYKTEAFKLDKLCNEYKLKYKEMKNKCDEIKQDRDFFEAELKKAKKINKLLYLQNLDYNQKKMISDSSMTSIIRRDNNEFSERSSMDKLGVTLETNSKKSVPNFINNEKNLHSQRMSLATPNLLSLKRGKSTSIVENNQLNKILDKNQNLKSQFSNKGISQYKINTFLVEKSKSSASNRRMNMKTPKPEFKPNEGNLQNVFVFDKNMIKSRRSESVREIHSKIPRFTHSKKINRNHIKKL</sequence>